<name>A0ABQ8QBM5_9AGAR</name>
<dbReference type="InterPro" id="IPR045564">
    <property type="entry name" value="DUF5910"/>
</dbReference>
<evidence type="ECO:0000313" key="2">
    <source>
        <dbReference type="Proteomes" id="UP001163828"/>
    </source>
</evidence>
<dbReference type="EMBL" id="MU790633">
    <property type="protein sequence ID" value="KAJ3995924.1"/>
    <property type="molecule type" value="Genomic_DNA"/>
</dbReference>
<dbReference type="Pfam" id="PF19287">
    <property type="entry name" value="DUF5910"/>
    <property type="match status" value="1"/>
</dbReference>
<proteinExistence type="predicted"/>
<evidence type="ECO:0000313" key="1">
    <source>
        <dbReference type="EMBL" id="KAJ3995924.1"/>
    </source>
</evidence>
<dbReference type="Proteomes" id="UP001163828">
    <property type="component" value="Unassembled WGS sequence"/>
</dbReference>
<comment type="caution">
    <text evidence="1">The sequence shown here is derived from an EMBL/GenBank/DDBJ whole genome shotgun (WGS) entry which is preliminary data.</text>
</comment>
<sequence length="166" mass="18413">MANTKTLTESTTSIGEGAVLAPSSSDWFGSTVCAVSANKESFQNVPKLFVDDIHVMTGVLPQILQEQSQGLEQKEHATTTSASLLTKETTILFYRMIGSPRGILQMLIPPYYFKSSQSSNDDHKLGISLKCVPLSRHKAPKKFPTGMVEWDKWDVPNWPQELKLTV</sequence>
<protein>
    <submittedName>
        <fullName evidence="1">Uncharacterized protein</fullName>
    </submittedName>
</protein>
<reference evidence="1" key="1">
    <citation type="submission" date="2022-08" db="EMBL/GenBank/DDBJ databases">
        <authorList>
            <consortium name="DOE Joint Genome Institute"/>
            <person name="Min B."/>
            <person name="Riley R."/>
            <person name="Sierra-Patev S."/>
            <person name="Naranjo-Ortiz M."/>
            <person name="Looney B."/>
            <person name="Konkel Z."/>
            <person name="Slot J.C."/>
            <person name="Sakamoto Y."/>
            <person name="Steenwyk J.L."/>
            <person name="Rokas A."/>
            <person name="Carro J."/>
            <person name="Camarero S."/>
            <person name="Ferreira P."/>
            <person name="Molpeceres G."/>
            <person name="Ruiz-Duenas F.J."/>
            <person name="Serrano A."/>
            <person name="Henrissat B."/>
            <person name="Drula E."/>
            <person name="Hughes K.W."/>
            <person name="Mata J.L."/>
            <person name="Ishikawa N.K."/>
            <person name="Vargas-Isla R."/>
            <person name="Ushijima S."/>
            <person name="Smith C.A."/>
            <person name="Ahrendt S."/>
            <person name="Andreopoulos W."/>
            <person name="He G."/>
            <person name="Labutti K."/>
            <person name="Lipzen A."/>
            <person name="Ng V."/>
            <person name="Sandor L."/>
            <person name="Barry K."/>
            <person name="Martinez A.T."/>
            <person name="Xiao Y."/>
            <person name="Gibbons J.G."/>
            <person name="Terashima K."/>
            <person name="Hibbett D.S."/>
            <person name="Grigoriev I.V."/>
        </authorList>
    </citation>
    <scope>NUCLEOTIDE SEQUENCE</scope>
    <source>
        <strain evidence="1">TFB10827</strain>
    </source>
</reference>
<keyword evidence="2" id="KW-1185">Reference proteome</keyword>
<organism evidence="1 2">
    <name type="scientific">Lentinula boryana</name>
    <dbReference type="NCBI Taxonomy" id="40481"/>
    <lineage>
        <taxon>Eukaryota</taxon>
        <taxon>Fungi</taxon>
        <taxon>Dikarya</taxon>
        <taxon>Basidiomycota</taxon>
        <taxon>Agaricomycotina</taxon>
        <taxon>Agaricomycetes</taxon>
        <taxon>Agaricomycetidae</taxon>
        <taxon>Agaricales</taxon>
        <taxon>Marasmiineae</taxon>
        <taxon>Omphalotaceae</taxon>
        <taxon>Lentinula</taxon>
    </lineage>
</organism>
<accession>A0ABQ8QBM5</accession>
<gene>
    <name evidence="1" type="ORF">F5050DRAFT_211804</name>
</gene>